<name>A0A1E8FE39_9ALTE</name>
<dbReference type="CDD" id="cd01949">
    <property type="entry name" value="GGDEF"/>
    <property type="match status" value="1"/>
</dbReference>
<reference evidence="6 7" key="1">
    <citation type="submission" date="2016-09" db="EMBL/GenBank/DDBJ databases">
        <title>Alteromonas lipolytica, a new species isolated from sea water.</title>
        <authorList>
            <person name="Wu Y.-H."/>
            <person name="Cheng H."/>
            <person name="Xu X.-W."/>
        </authorList>
    </citation>
    <scope>NUCLEOTIDE SEQUENCE [LARGE SCALE GENOMIC DNA]</scope>
    <source>
        <strain evidence="6 7">JW12</strain>
    </source>
</reference>
<comment type="cofactor">
    <cofactor evidence="1">
        <name>Mg(2+)</name>
        <dbReference type="ChEBI" id="CHEBI:18420"/>
    </cofactor>
</comment>
<evidence type="ECO:0000256" key="2">
    <source>
        <dbReference type="ARBA" id="ARBA00012528"/>
    </source>
</evidence>
<dbReference type="PANTHER" id="PTHR45138">
    <property type="entry name" value="REGULATORY COMPONENTS OF SENSORY TRANSDUCTION SYSTEM"/>
    <property type="match status" value="1"/>
</dbReference>
<dbReference type="GO" id="GO:0052621">
    <property type="term" value="F:diguanylate cyclase activity"/>
    <property type="evidence" value="ECO:0007669"/>
    <property type="project" value="UniProtKB-EC"/>
</dbReference>
<dbReference type="Gene3D" id="3.30.70.270">
    <property type="match status" value="1"/>
</dbReference>
<sequence length="233" mass="26282">MKKISLYLSAAFLSHSCWADNEWRVIATHATAMGIVLFVNLVFFSILYMSSIIKGKLQRTSLEKQVLDAQFDFLTKMLNRRGFERRFSEKKNLQGYLMIVDIDDFKFINDNYGHDIGDLILREVAARLRSALREEDLVARFGGEEFVIYTSLATKHSALELSQRLVSAVGRDGYSLPATDKQLSVTVSIGVAVIDGSILSTREQEVTQTPAYKIADNNLYKAKNLGKNRAVMN</sequence>
<dbReference type="GO" id="GO:0043709">
    <property type="term" value="P:cell adhesion involved in single-species biofilm formation"/>
    <property type="evidence" value="ECO:0007669"/>
    <property type="project" value="TreeGrafter"/>
</dbReference>
<gene>
    <name evidence="6" type="ORF">BFC17_21900</name>
</gene>
<dbReference type="EMBL" id="MJIC01000014">
    <property type="protein sequence ID" value="OFI34194.1"/>
    <property type="molecule type" value="Genomic_DNA"/>
</dbReference>
<dbReference type="InterPro" id="IPR029787">
    <property type="entry name" value="Nucleotide_cyclase"/>
</dbReference>
<comment type="caution">
    <text evidence="6">The sequence shown here is derived from an EMBL/GenBank/DDBJ whole genome shotgun (WGS) entry which is preliminary data.</text>
</comment>
<keyword evidence="7" id="KW-1185">Reference proteome</keyword>
<dbReference type="Proteomes" id="UP000176037">
    <property type="component" value="Unassembled WGS sequence"/>
</dbReference>
<keyword evidence="4" id="KW-0472">Membrane</keyword>
<dbReference type="PROSITE" id="PS50887">
    <property type="entry name" value="GGDEF"/>
    <property type="match status" value="1"/>
</dbReference>
<proteinExistence type="predicted"/>
<dbReference type="SUPFAM" id="SSF55073">
    <property type="entry name" value="Nucleotide cyclase"/>
    <property type="match status" value="1"/>
</dbReference>
<dbReference type="NCBIfam" id="TIGR00254">
    <property type="entry name" value="GGDEF"/>
    <property type="match status" value="1"/>
</dbReference>
<dbReference type="SMART" id="SM00267">
    <property type="entry name" value="GGDEF"/>
    <property type="match status" value="1"/>
</dbReference>
<dbReference type="FunFam" id="3.30.70.270:FF:000001">
    <property type="entry name" value="Diguanylate cyclase domain protein"/>
    <property type="match status" value="1"/>
</dbReference>
<dbReference type="InterPro" id="IPR043128">
    <property type="entry name" value="Rev_trsase/Diguanyl_cyclase"/>
</dbReference>
<protein>
    <recommendedName>
        <fullName evidence="2">diguanylate cyclase</fullName>
        <ecNumber evidence="2">2.7.7.65</ecNumber>
    </recommendedName>
</protein>
<dbReference type="EC" id="2.7.7.65" evidence="2"/>
<dbReference type="STRING" id="1856405.BFC17_21900"/>
<organism evidence="6 7">
    <name type="scientific">Alteromonas lipolytica</name>
    <dbReference type="NCBI Taxonomy" id="1856405"/>
    <lineage>
        <taxon>Bacteria</taxon>
        <taxon>Pseudomonadati</taxon>
        <taxon>Pseudomonadota</taxon>
        <taxon>Gammaproteobacteria</taxon>
        <taxon>Alteromonadales</taxon>
        <taxon>Alteromonadaceae</taxon>
        <taxon>Alteromonas/Salinimonas group</taxon>
        <taxon>Alteromonas</taxon>
    </lineage>
</organism>
<feature type="transmembrane region" description="Helical" evidence="4">
    <location>
        <begin position="29"/>
        <end position="49"/>
    </location>
</feature>
<evidence type="ECO:0000256" key="4">
    <source>
        <dbReference type="SAM" id="Phobius"/>
    </source>
</evidence>
<dbReference type="GO" id="GO:0005886">
    <property type="term" value="C:plasma membrane"/>
    <property type="evidence" value="ECO:0007669"/>
    <property type="project" value="TreeGrafter"/>
</dbReference>
<evidence type="ECO:0000256" key="3">
    <source>
        <dbReference type="ARBA" id="ARBA00034247"/>
    </source>
</evidence>
<dbReference type="InterPro" id="IPR050469">
    <property type="entry name" value="Diguanylate_Cyclase"/>
</dbReference>
<keyword evidence="4" id="KW-1133">Transmembrane helix</keyword>
<evidence type="ECO:0000256" key="1">
    <source>
        <dbReference type="ARBA" id="ARBA00001946"/>
    </source>
</evidence>
<dbReference type="PANTHER" id="PTHR45138:SF9">
    <property type="entry name" value="DIGUANYLATE CYCLASE DGCM-RELATED"/>
    <property type="match status" value="1"/>
</dbReference>
<dbReference type="Pfam" id="PF00990">
    <property type="entry name" value="GGDEF"/>
    <property type="match status" value="1"/>
</dbReference>
<dbReference type="OrthoDB" id="9812260at2"/>
<dbReference type="InterPro" id="IPR000160">
    <property type="entry name" value="GGDEF_dom"/>
</dbReference>
<evidence type="ECO:0000313" key="7">
    <source>
        <dbReference type="Proteomes" id="UP000176037"/>
    </source>
</evidence>
<evidence type="ECO:0000313" key="6">
    <source>
        <dbReference type="EMBL" id="OFI34194.1"/>
    </source>
</evidence>
<dbReference type="AlphaFoldDB" id="A0A1E8FE39"/>
<dbReference type="GO" id="GO:1902201">
    <property type="term" value="P:negative regulation of bacterial-type flagellum-dependent cell motility"/>
    <property type="evidence" value="ECO:0007669"/>
    <property type="project" value="TreeGrafter"/>
</dbReference>
<keyword evidence="4" id="KW-0812">Transmembrane</keyword>
<accession>A0A1E8FE39</accession>
<comment type="catalytic activity">
    <reaction evidence="3">
        <text>2 GTP = 3',3'-c-di-GMP + 2 diphosphate</text>
        <dbReference type="Rhea" id="RHEA:24898"/>
        <dbReference type="ChEBI" id="CHEBI:33019"/>
        <dbReference type="ChEBI" id="CHEBI:37565"/>
        <dbReference type="ChEBI" id="CHEBI:58805"/>
        <dbReference type="EC" id="2.7.7.65"/>
    </reaction>
</comment>
<evidence type="ECO:0000259" key="5">
    <source>
        <dbReference type="PROSITE" id="PS50887"/>
    </source>
</evidence>
<dbReference type="RefSeq" id="WP_070177122.1">
    <property type="nucleotide sequence ID" value="NZ_BMJR01000011.1"/>
</dbReference>
<feature type="domain" description="GGDEF" evidence="5">
    <location>
        <begin position="93"/>
        <end position="233"/>
    </location>
</feature>